<keyword evidence="2" id="KW-1185">Reference proteome</keyword>
<sequence length="153" mass="18377">MSEDEIIDLIFNQGPKQTGFSKKDNNEILNKLNEIERLLQYMIKTQDGKDGRSTYSRNGLCEQILQSTYVIIDEYYSGIGKNYFILDLEDNRKFVTFKDTMDLLNMHFSLAKDEQDLENKLPKRLFPLFRFMRRSGLIYFDYEKKRYFIVDYK</sequence>
<proteinExistence type="predicted"/>
<organism evidence="1 2">
    <name type="scientific">Sulfolobus tengchongensis</name>
    <dbReference type="NCBI Taxonomy" id="207809"/>
    <lineage>
        <taxon>Archaea</taxon>
        <taxon>Thermoproteota</taxon>
        <taxon>Thermoprotei</taxon>
        <taxon>Sulfolobales</taxon>
        <taxon>Sulfolobaceae</taxon>
        <taxon>Sulfolobus</taxon>
    </lineage>
</organism>
<gene>
    <name evidence="1" type="ORF">V6M85_04565</name>
</gene>
<protein>
    <submittedName>
        <fullName evidence="1">Uncharacterized protein</fullName>
    </submittedName>
</protein>
<evidence type="ECO:0000313" key="2">
    <source>
        <dbReference type="Proteomes" id="UP001432202"/>
    </source>
</evidence>
<dbReference type="EMBL" id="CP146016">
    <property type="protein sequence ID" value="WWQ61356.1"/>
    <property type="molecule type" value="Genomic_DNA"/>
</dbReference>
<name>A0AAX4L4M1_9CREN</name>
<dbReference type="Proteomes" id="UP001432202">
    <property type="component" value="Chromosome"/>
</dbReference>
<evidence type="ECO:0000313" key="1">
    <source>
        <dbReference type="EMBL" id="WWQ61356.1"/>
    </source>
</evidence>
<accession>A0AAX4L4M1</accession>
<dbReference type="AlphaFoldDB" id="A0AAX4L4M1"/>
<dbReference type="GeneID" id="89336015"/>
<dbReference type="RefSeq" id="WP_338603564.1">
    <property type="nucleotide sequence ID" value="NZ_CP146016.1"/>
</dbReference>
<reference evidence="1 2" key="1">
    <citation type="submission" date="2024-02" db="EMBL/GenBank/DDBJ databases">
        <title>STSV induces naive adaptation in Sulfolobus.</title>
        <authorList>
            <person name="Xiang X."/>
            <person name="Song M."/>
        </authorList>
    </citation>
    <scope>NUCLEOTIDE SEQUENCE [LARGE SCALE GENOMIC DNA]</scope>
    <source>
        <strain evidence="1 2">RT2</strain>
    </source>
</reference>